<comment type="similarity">
    <text evidence="2 7">Belongs to the UDP-glucose/GDP-mannose dehydrogenase family.</text>
</comment>
<evidence type="ECO:0000256" key="5">
    <source>
        <dbReference type="ARBA" id="ARBA00023027"/>
    </source>
</evidence>
<evidence type="ECO:0000256" key="2">
    <source>
        <dbReference type="ARBA" id="ARBA00006601"/>
    </source>
</evidence>
<dbReference type="InterPro" id="IPR014026">
    <property type="entry name" value="UDP-Glc/GDP-Man_DH_dimer"/>
</dbReference>
<dbReference type="UniPathway" id="UPA00038">
    <property type="reaction ID" value="UER00491"/>
</dbReference>
<dbReference type="EMBL" id="AWXZ01000039">
    <property type="protein sequence ID" value="ESR23064.1"/>
    <property type="molecule type" value="Genomic_DNA"/>
</dbReference>
<dbReference type="PANTHER" id="PTHR43750">
    <property type="entry name" value="UDP-GLUCOSE 6-DEHYDROGENASE TUAD"/>
    <property type="match status" value="1"/>
</dbReference>
<feature type="active site" description="Nucleophile" evidence="8">
    <location>
        <position position="269"/>
    </location>
</feature>
<dbReference type="Gene3D" id="3.40.50.720">
    <property type="entry name" value="NAD(P)-binding Rossmann-like Domain"/>
    <property type="match status" value="2"/>
</dbReference>
<comment type="pathway">
    <text evidence="1">Nucleotide-sugar biosynthesis; UDP-alpha-D-glucuronate biosynthesis; UDP-alpha-D-glucuronate from UDP-alpha-D-glucose: step 1/1.</text>
</comment>
<feature type="binding site" evidence="9">
    <location>
        <position position="211"/>
    </location>
    <ligand>
        <name>substrate</name>
    </ligand>
</feature>
<feature type="binding site" evidence="10">
    <location>
        <position position="125"/>
    </location>
    <ligand>
        <name>NAD(+)</name>
        <dbReference type="ChEBI" id="CHEBI:57540"/>
    </ligand>
</feature>
<dbReference type="STRING" id="631454.N177_3132"/>
<gene>
    <name evidence="12" type="ORF">N177_3132</name>
</gene>
<dbReference type="PIRSF" id="PIRSF000124">
    <property type="entry name" value="UDPglc_GDPman_dh"/>
    <property type="match status" value="1"/>
</dbReference>
<dbReference type="GO" id="GO:0003979">
    <property type="term" value="F:UDP-glucose 6-dehydrogenase activity"/>
    <property type="evidence" value="ECO:0007669"/>
    <property type="project" value="UniProtKB-EC"/>
</dbReference>
<feature type="binding site" evidence="9">
    <location>
        <position position="266"/>
    </location>
    <ligand>
        <name>substrate</name>
    </ligand>
</feature>
<dbReference type="PROSITE" id="PS51257">
    <property type="entry name" value="PROKAR_LIPOPROTEIN"/>
    <property type="match status" value="1"/>
</dbReference>
<feature type="binding site" evidence="9">
    <location>
        <begin position="258"/>
        <end position="262"/>
    </location>
    <ligand>
        <name>substrate</name>
    </ligand>
</feature>
<dbReference type="Pfam" id="PF00984">
    <property type="entry name" value="UDPG_MGDP_dh"/>
    <property type="match status" value="1"/>
</dbReference>
<dbReference type="SMART" id="SM00984">
    <property type="entry name" value="UDPG_MGDP_dh_C"/>
    <property type="match status" value="1"/>
</dbReference>
<dbReference type="OrthoDB" id="9803238at2"/>
<evidence type="ECO:0000256" key="4">
    <source>
        <dbReference type="ARBA" id="ARBA00023002"/>
    </source>
</evidence>
<dbReference type="PIRSF" id="PIRSF500134">
    <property type="entry name" value="UDPglc_DH_bac"/>
    <property type="match status" value="1"/>
</dbReference>
<evidence type="ECO:0000256" key="1">
    <source>
        <dbReference type="ARBA" id="ARBA00004701"/>
    </source>
</evidence>
<sequence>MKVCIFGLGYVGSTAAACIASQGHRVVGIDISPEKVDAINQGRAPIVEPHVDRLMAEAHQAGRIRATTEVGAELRDADVAIVCVGTPSAPDGSHNMSYVVQVTSQIATALSAGHERPITIAYRSTMRPGTTQTLIAPILRTRLGAGFEDRVELIYNPEFLRETTAVEDYFHPPKIVIGTMDGEPSPVMTALHSGIQAPLFNVPIAEAELTKFVDNTWHAVKVTFANEIGRLCQRLGVSAGSMYQIFVSDTKLNISPYYLRPGDAFGGSCLPKDVRALQYIASDIDANTPLIDAVMRSNDAHKNFQYTRIANGLPKGSKILLVGLAFKDGTDDLRESPSVDLARKLLNNGYQLNIYDPWVTPEKLIGHNLGYAYTQLPALEGLLVDKAAAEEQHYDLIVAANRKMPHLNTNGTPIVHAGVI</sequence>
<keyword evidence="5 7" id="KW-0520">NAD</keyword>
<dbReference type="Proteomes" id="UP000017819">
    <property type="component" value="Unassembled WGS sequence"/>
</dbReference>
<organism evidence="12 13">
    <name type="scientific">Lutibaculum baratangense AMV1</name>
    <dbReference type="NCBI Taxonomy" id="631454"/>
    <lineage>
        <taxon>Bacteria</taxon>
        <taxon>Pseudomonadati</taxon>
        <taxon>Pseudomonadota</taxon>
        <taxon>Alphaproteobacteria</taxon>
        <taxon>Hyphomicrobiales</taxon>
        <taxon>Tepidamorphaceae</taxon>
        <taxon>Lutibaculum</taxon>
    </lineage>
</organism>
<feature type="binding site" evidence="10">
    <location>
        <position position="35"/>
    </location>
    <ligand>
        <name>NAD(+)</name>
        <dbReference type="ChEBI" id="CHEBI:57540"/>
    </ligand>
</feature>
<proteinExistence type="inferred from homology"/>
<dbReference type="EC" id="1.1.1.22" evidence="3 7"/>
<dbReference type="Pfam" id="PF03720">
    <property type="entry name" value="UDPG_MGDP_dh_C"/>
    <property type="match status" value="1"/>
</dbReference>
<dbReference type="PANTHER" id="PTHR43750:SF1">
    <property type="entry name" value="GDP-MANNOSE 6-DEHYDROGENASE"/>
    <property type="match status" value="1"/>
</dbReference>
<evidence type="ECO:0000256" key="9">
    <source>
        <dbReference type="PIRSR" id="PIRSR500134-2"/>
    </source>
</evidence>
<feature type="binding site" evidence="10">
    <location>
        <position position="162"/>
    </location>
    <ligand>
        <name>NAD(+)</name>
        <dbReference type="ChEBI" id="CHEBI:57540"/>
    </ligand>
</feature>
<feature type="binding site" evidence="10">
    <location>
        <position position="334"/>
    </location>
    <ligand>
        <name>NAD(+)</name>
        <dbReference type="ChEBI" id="CHEBI:57540"/>
    </ligand>
</feature>
<dbReference type="Gene3D" id="1.20.5.170">
    <property type="match status" value="1"/>
</dbReference>
<feature type="binding site" evidence="9">
    <location>
        <begin position="159"/>
        <end position="162"/>
    </location>
    <ligand>
        <name>substrate</name>
    </ligand>
</feature>
<evidence type="ECO:0000256" key="8">
    <source>
        <dbReference type="PIRSR" id="PIRSR500134-1"/>
    </source>
</evidence>
<dbReference type="InterPro" id="IPR008927">
    <property type="entry name" value="6-PGluconate_DH-like_C_sf"/>
</dbReference>
<dbReference type="GO" id="GO:0051287">
    <property type="term" value="F:NAD binding"/>
    <property type="evidence" value="ECO:0007669"/>
    <property type="project" value="InterPro"/>
</dbReference>
<evidence type="ECO:0000256" key="7">
    <source>
        <dbReference type="PIRNR" id="PIRNR000124"/>
    </source>
</evidence>
<dbReference type="InterPro" id="IPR036220">
    <property type="entry name" value="UDP-Glc/GDP-Man_DH_C_sf"/>
</dbReference>
<evidence type="ECO:0000256" key="3">
    <source>
        <dbReference type="ARBA" id="ARBA00012954"/>
    </source>
</evidence>
<dbReference type="RefSeq" id="WP_023433251.1">
    <property type="nucleotide sequence ID" value="NZ_AWXZ01000039.1"/>
</dbReference>
<dbReference type="Pfam" id="PF03721">
    <property type="entry name" value="UDPG_MGDP_dh_N"/>
    <property type="match status" value="1"/>
</dbReference>
<dbReference type="AlphaFoldDB" id="V4RCE6"/>
<comment type="caution">
    <text evidence="12">The sequence shown here is derived from an EMBL/GenBank/DDBJ whole genome shotgun (WGS) entry which is preliminary data.</text>
</comment>
<evidence type="ECO:0000313" key="13">
    <source>
        <dbReference type="Proteomes" id="UP000017819"/>
    </source>
</evidence>
<dbReference type="GO" id="GO:0006065">
    <property type="term" value="P:UDP-glucuronate biosynthetic process"/>
    <property type="evidence" value="ECO:0007669"/>
    <property type="project" value="UniProtKB-UniPathway"/>
</dbReference>
<feature type="domain" description="UDP-glucose/GDP-mannose dehydrogenase C-terminal" evidence="11">
    <location>
        <begin position="320"/>
        <end position="409"/>
    </location>
</feature>
<evidence type="ECO:0000256" key="10">
    <source>
        <dbReference type="PIRSR" id="PIRSR500134-3"/>
    </source>
</evidence>
<dbReference type="InterPro" id="IPR014027">
    <property type="entry name" value="UDP-Glc/GDP-Man_DH_C"/>
</dbReference>
<dbReference type="SUPFAM" id="SSF48179">
    <property type="entry name" value="6-phosphogluconate dehydrogenase C-terminal domain-like"/>
    <property type="match status" value="1"/>
</dbReference>
<feature type="binding site" evidence="9">
    <location>
        <position position="327"/>
    </location>
    <ligand>
        <name>substrate</name>
    </ligand>
</feature>
<dbReference type="SUPFAM" id="SSF52413">
    <property type="entry name" value="UDP-glucose/GDP-mannose dehydrogenase C-terminal domain"/>
    <property type="match status" value="1"/>
</dbReference>
<dbReference type="SUPFAM" id="SSF51735">
    <property type="entry name" value="NAD(P)-binding Rossmann-fold domains"/>
    <property type="match status" value="1"/>
</dbReference>
<dbReference type="NCBIfam" id="TIGR03026">
    <property type="entry name" value="NDP-sugDHase"/>
    <property type="match status" value="1"/>
</dbReference>
<comment type="catalytic activity">
    <reaction evidence="6 7">
        <text>UDP-alpha-D-glucose + 2 NAD(+) + H2O = UDP-alpha-D-glucuronate + 2 NADH + 3 H(+)</text>
        <dbReference type="Rhea" id="RHEA:23596"/>
        <dbReference type="ChEBI" id="CHEBI:15377"/>
        <dbReference type="ChEBI" id="CHEBI:15378"/>
        <dbReference type="ChEBI" id="CHEBI:57540"/>
        <dbReference type="ChEBI" id="CHEBI:57945"/>
        <dbReference type="ChEBI" id="CHEBI:58052"/>
        <dbReference type="ChEBI" id="CHEBI:58885"/>
        <dbReference type="EC" id="1.1.1.22"/>
    </reaction>
</comment>
<feature type="binding site" evidence="10">
    <location>
        <position position="272"/>
    </location>
    <ligand>
        <name>NAD(+)</name>
        <dbReference type="ChEBI" id="CHEBI:57540"/>
    </ligand>
</feature>
<reference evidence="12 13" key="1">
    <citation type="journal article" date="2014" name="Genome Announc.">
        <title>Draft Genome Sequence of Lutibaculum baratangense Strain AMV1T, Isolated from a Mud Volcano in Andamans, India.</title>
        <authorList>
            <person name="Singh A."/>
            <person name="Sreenivas A."/>
            <person name="Sathyanarayana Reddy G."/>
            <person name="Pinnaka A.K."/>
            <person name="Shivaji S."/>
        </authorList>
    </citation>
    <scope>NUCLEOTIDE SEQUENCE [LARGE SCALE GENOMIC DNA]</scope>
    <source>
        <strain evidence="12 13">AMV1</strain>
    </source>
</reference>
<feature type="binding site" evidence="10">
    <location>
        <position position="86"/>
    </location>
    <ligand>
        <name>NAD(+)</name>
        <dbReference type="ChEBI" id="CHEBI:57540"/>
    </ligand>
</feature>
<accession>V4RCE6</accession>
<keyword evidence="4 7" id="KW-0560">Oxidoreductase</keyword>
<evidence type="ECO:0000256" key="6">
    <source>
        <dbReference type="ARBA" id="ARBA00047473"/>
    </source>
</evidence>
<dbReference type="InterPro" id="IPR036291">
    <property type="entry name" value="NAD(P)-bd_dom_sf"/>
</dbReference>
<evidence type="ECO:0000313" key="12">
    <source>
        <dbReference type="EMBL" id="ESR23064.1"/>
    </source>
</evidence>
<protein>
    <recommendedName>
        <fullName evidence="3 7">UDP-glucose 6-dehydrogenase</fullName>
        <ecNumber evidence="3 7">1.1.1.22</ecNumber>
    </recommendedName>
</protein>
<evidence type="ECO:0000259" key="11">
    <source>
        <dbReference type="SMART" id="SM00984"/>
    </source>
</evidence>
<dbReference type="PATRIC" id="fig|631454.5.peg.3092"/>
<dbReference type="GO" id="GO:0000271">
    <property type="term" value="P:polysaccharide biosynthetic process"/>
    <property type="evidence" value="ECO:0007669"/>
    <property type="project" value="InterPro"/>
</dbReference>
<dbReference type="InterPro" id="IPR001732">
    <property type="entry name" value="UDP-Glc/GDP-Man_DH_N"/>
</dbReference>
<dbReference type="InterPro" id="IPR028357">
    <property type="entry name" value="UDPglc_DH_bac"/>
</dbReference>
<keyword evidence="13" id="KW-1185">Reference proteome</keyword>
<dbReference type="eggNOG" id="COG1004">
    <property type="taxonomic scope" value="Bacteria"/>
</dbReference>
<name>V4RCE6_9HYPH</name>
<feature type="binding site" evidence="10">
    <location>
        <position position="30"/>
    </location>
    <ligand>
        <name>NAD(+)</name>
        <dbReference type="ChEBI" id="CHEBI:57540"/>
    </ligand>
</feature>
<dbReference type="InterPro" id="IPR017476">
    <property type="entry name" value="UDP-Glc/GDP-Man"/>
</dbReference>